<evidence type="ECO:0000313" key="2">
    <source>
        <dbReference type="Proteomes" id="UP000011599"/>
    </source>
</evidence>
<comment type="caution">
    <text evidence="1">The sequence shown here is derived from an EMBL/GenBank/DDBJ whole genome shotgun (WGS) entry which is preliminary data.</text>
</comment>
<sequence length="190" mass="22094">MTVGAVCEDGHIRVIEAEHEDIEHDPYCRKCGNQLHSVCPNCNNAPVKLDGYTRDNGSPHWRVQEYCHNCGEAYPWGPSRFMEVTREVAKRLPEPQDSRPSGRVYSNPQRQFLKETKYGSEVIRHVQEGDQCYRHSLWHSALTCYIHAFEWTAIAYLELTTDVDIIEEEQNGNYYNFAGGRNSYYRLKVF</sequence>
<dbReference type="AlphaFoldDB" id="L9VEB5"/>
<proteinExistence type="predicted"/>
<dbReference type="EMBL" id="AOHW01000057">
    <property type="protein sequence ID" value="ELY35391.1"/>
    <property type="molecule type" value="Genomic_DNA"/>
</dbReference>
<accession>L9VEB5</accession>
<reference evidence="1 2" key="1">
    <citation type="journal article" date="2014" name="PLoS Genet.">
        <title>Phylogenetically driven sequencing of extremely halophilic archaea reveals strategies for static and dynamic osmo-response.</title>
        <authorList>
            <person name="Becker E.A."/>
            <person name="Seitzer P.M."/>
            <person name="Tritt A."/>
            <person name="Larsen D."/>
            <person name="Krusor M."/>
            <person name="Yao A.I."/>
            <person name="Wu D."/>
            <person name="Madern D."/>
            <person name="Eisen J.A."/>
            <person name="Darling A.E."/>
            <person name="Facciotti M.T."/>
        </authorList>
    </citation>
    <scope>NUCLEOTIDE SEQUENCE [LARGE SCALE GENOMIC DNA]</scope>
    <source>
        <strain evidence="1 2">GA33</strain>
    </source>
</reference>
<evidence type="ECO:0000313" key="1">
    <source>
        <dbReference type="EMBL" id="ELY35391.1"/>
    </source>
</evidence>
<dbReference type="RefSeq" id="WP_006093049.1">
    <property type="nucleotide sequence ID" value="NZ_AOHW01000057.1"/>
</dbReference>
<protein>
    <submittedName>
        <fullName evidence="1">Uncharacterized protein</fullName>
    </submittedName>
</protein>
<dbReference type="Pfam" id="PF10083">
    <property type="entry name" value="DUF2321"/>
    <property type="match status" value="1"/>
</dbReference>
<gene>
    <name evidence="1" type="ORF">C496_23693</name>
</gene>
<dbReference type="STRING" id="1114856.GCA_000383975_04745"/>
<organism evidence="1 2">
    <name type="scientific">Natronorubrum tibetense GA33</name>
    <dbReference type="NCBI Taxonomy" id="1114856"/>
    <lineage>
        <taxon>Archaea</taxon>
        <taxon>Methanobacteriati</taxon>
        <taxon>Methanobacteriota</taxon>
        <taxon>Stenosarchaea group</taxon>
        <taxon>Halobacteria</taxon>
        <taxon>Halobacteriales</taxon>
        <taxon>Natrialbaceae</taxon>
        <taxon>Natronorubrum</taxon>
    </lineage>
</organism>
<keyword evidence="2" id="KW-1185">Reference proteome</keyword>
<dbReference type="OrthoDB" id="176300at2157"/>
<name>L9VEB5_9EURY</name>
<dbReference type="eggNOG" id="arCOG09231">
    <property type="taxonomic scope" value="Archaea"/>
</dbReference>
<dbReference type="InterPro" id="IPR016891">
    <property type="entry name" value="DUF2321"/>
</dbReference>
<dbReference type="Proteomes" id="UP000011599">
    <property type="component" value="Unassembled WGS sequence"/>
</dbReference>